<proteinExistence type="predicted"/>
<dbReference type="InterPro" id="IPR036291">
    <property type="entry name" value="NAD(P)-bd_dom_sf"/>
</dbReference>
<dbReference type="Pfam" id="PF13561">
    <property type="entry name" value="adh_short_C2"/>
    <property type="match status" value="1"/>
</dbReference>
<protein>
    <submittedName>
        <fullName evidence="1">SDR family oxidoreductase</fullName>
    </submittedName>
</protein>
<evidence type="ECO:0000313" key="1">
    <source>
        <dbReference type="EMBL" id="MFC4981707.1"/>
    </source>
</evidence>
<evidence type="ECO:0000313" key="2">
    <source>
        <dbReference type="Proteomes" id="UP001595908"/>
    </source>
</evidence>
<dbReference type="InterPro" id="IPR002347">
    <property type="entry name" value="SDR_fam"/>
</dbReference>
<organism evidence="1 2">
    <name type="scientific">Streptomyces atroolivaceus</name>
    <dbReference type="NCBI Taxonomy" id="66869"/>
    <lineage>
        <taxon>Bacteria</taxon>
        <taxon>Bacillati</taxon>
        <taxon>Actinomycetota</taxon>
        <taxon>Actinomycetes</taxon>
        <taxon>Kitasatosporales</taxon>
        <taxon>Streptomycetaceae</taxon>
        <taxon>Streptomyces</taxon>
    </lineage>
</organism>
<accession>A0ABV9VFM8</accession>
<dbReference type="Proteomes" id="UP001595908">
    <property type="component" value="Unassembled WGS sequence"/>
</dbReference>
<dbReference type="InterPro" id="IPR003560">
    <property type="entry name" value="DHB_DH"/>
</dbReference>
<keyword evidence="2" id="KW-1185">Reference proteome</keyword>
<reference evidence="2" key="1">
    <citation type="journal article" date="2019" name="Int. J. Syst. Evol. Microbiol.">
        <title>The Global Catalogue of Microorganisms (GCM) 10K type strain sequencing project: providing services to taxonomists for standard genome sequencing and annotation.</title>
        <authorList>
            <consortium name="The Broad Institute Genomics Platform"/>
            <consortium name="The Broad Institute Genome Sequencing Center for Infectious Disease"/>
            <person name="Wu L."/>
            <person name="Ma J."/>
        </authorList>
    </citation>
    <scope>NUCLEOTIDE SEQUENCE [LARGE SCALE GENOMIC DNA]</scope>
    <source>
        <strain evidence="2">ICMP 257</strain>
    </source>
</reference>
<dbReference type="RefSeq" id="WP_051709443.1">
    <property type="nucleotide sequence ID" value="NZ_JBFAGR010000011.1"/>
</dbReference>
<dbReference type="GeneID" id="96256728"/>
<dbReference type="PRINTS" id="PR01397">
    <property type="entry name" value="DHBDHDRGNASE"/>
</dbReference>
<comment type="caution">
    <text evidence="1">The sequence shown here is derived from an EMBL/GenBank/DDBJ whole genome shotgun (WGS) entry which is preliminary data.</text>
</comment>
<dbReference type="EMBL" id="JBHSJE010000008">
    <property type="protein sequence ID" value="MFC4981707.1"/>
    <property type="molecule type" value="Genomic_DNA"/>
</dbReference>
<name>A0ABV9VFM8_STRAZ</name>
<dbReference type="SUPFAM" id="SSF51735">
    <property type="entry name" value="NAD(P)-binding Rossmann-fold domains"/>
    <property type="match status" value="1"/>
</dbReference>
<sequence length="77" mass="8213">MIDTVGSRSNLLSEEHPMRSIVERIPLGRVGVPADVVNATVFLVSGEASFITHANLVIDGGWSTVLPGALIQKESRT</sequence>
<gene>
    <name evidence="1" type="ORF">ACFPL4_25675</name>
</gene>
<dbReference type="Gene3D" id="3.40.50.720">
    <property type="entry name" value="NAD(P)-binding Rossmann-like Domain"/>
    <property type="match status" value="1"/>
</dbReference>